<keyword evidence="4" id="KW-1185">Reference proteome</keyword>
<proteinExistence type="predicted"/>
<sequence>MARFLAVIVAVTAVVVGTVAPLEVTAASASVHTSSAYAKSSGDPAQSGIAKSTLVGFNAGNIISDAVFTNKNTMTEAQIQSFFNSKVSKCVVGKDENGKPYVCLKDFKITSVSMPADSYCSGYKGAANESAARIIYKVSQACNINPQVLIVMLQKEQGLVNHVWPSAWRYDKALGQGCPDTAPCDPAFVGFFHQIYGAGRQMQMYMEGRWFTWYAPGKTWGILYHPNANCGRGNVHIANKATSALYYYTPYQPNAAAMKAGYGEGDSCSSYGNRNFYNYFTDWFGSTQAAPTAPSVPAPVLTDINSTSYVIAADAKGSLLAYPYSKSVWGKTVTLASGLGNLTGAFSVGDLSGDGRRDFIVVGADGKPKVLYGGAKTSVGKPSALAGDWSGVTAVLPAGDFNGDGVEDIFTVDAKGNLYLRAGNALGGFAAASSVGTGWNKVDQIISGIDFDGDGKPDLVARDSNGDIKLFPGNGRSGWGTTVQIGTRWAGMTSIFSPGDFTGDGHADIMAHAADGDLLLYKGSKGGKLEAAGAVGNKWQTLVTKSAAGYSVKPLPAFPAGVGNLDGAGGTDIVAVASDGVAYIYGGDGRGGWTGRTKLGTGWSKKDKIVPLGDFDRSGSRDFGRIDSSGRFLMYSGSSGKATQIGKGWVSFTHVFGGMDFDGDRRLDVIGITPDGMMYLYRGDGKGGWLNTKGQKIGSGWTGLQSVFYMGDFNGDGIGDVVARFSDGTLRLYPMTGYGGWGTRKQIGTGWFGYPVIFSPGDFNGDGKNDVLAVGPKGVLYLYPSNGRGGWGARSQVGTGWSSMSPIG</sequence>
<dbReference type="Pfam" id="PF13517">
    <property type="entry name" value="FG-GAP_3"/>
    <property type="match status" value="3"/>
</dbReference>
<dbReference type="Gene3D" id="2.115.10.10">
    <property type="entry name" value="Tachylectin 2"/>
    <property type="match status" value="2"/>
</dbReference>
<comment type="caution">
    <text evidence="3">The sequence shown here is derived from an EMBL/GenBank/DDBJ whole genome shotgun (WGS) entry which is preliminary data.</text>
</comment>
<dbReference type="PANTHER" id="PTHR44103:SF1">
    <property type="entry name" value="PROPROTEIN CONVERTASE P"/>
    <property type="match status" value="1"/>
</dbReference>
<evidence type="ECO:0008006" key="5">
    <source>
        <dbReference type="Google" id="ProtNLM"/>
    </source>
</evidence>
<dbReference type="RefSeq" id="WP_184283706.1">
    <property type="nucleotide sequence ID" value="NZ_BAAAPG010000001.1"/>
</dbReference>
<evidence type="ECO:0000256" key="2">
    <source>
        <dbReference type="SAM" id="SignalP"/>
    </source>
</evidence>
<organism evidence="3 4">
    <name type="scientific">Microbacterium ginsengiterrae</name>
    <dbReference type="NCBI Taxonomy" id="546115"/>
    <lineage>
        <taxon>Bacteria</taxon>
        <taxon>Bacillati</taxon>
        <taxon>Actinomycetota</taxon>
        <taxon>Actinomycetes</taxon>
        <taxon>Micrococcales</taxon>
        <taxon>Microbacteriaceae</taxon>
        <taxon>Microbacterium</taxon>
    </lineage>
</organism>
<dbReference type="PANTHER" id="PTHR44103">
    <property type="entry name" value="PROPROTEIN CONVERTASE P"/>
    <property type="match status" value="1"/>
</dbReference>
<dbReference type="EMBL" id="JACHMU010000001">
    <property type="protein sequence ID" value="MBB5743723.1"/>
    <property type="molecule type" value="Genomic_DNA"/>
</dbReference>
<accession>A0A7W9CDQ4</accession>
<evidence type="ECO:0000256" key="1">
    <source>
        <dbReference type="ARBA" id="ARBA00022729"/>
    </source>
</evidence>
<evidence type="ECO:0000313" key="4">
    <source>
        <dbReference type="Proteomes" id="UP000517712"/>
    </source>
</evidence>
<name>A0A7W9CDQ4_9MICO</name>
<dbReference type="InterPro" id="IPR028994">
    <property type="entry name" value="Integrin_alpha_N"/>
</dbReference>
<gene>
    <name evidence="3" type="ORF">HD600_002220</name>
</gene>
<keyword evidence="1 2" id="KW-0732">Signal</keyword>
<dbReference type="Proteomes" id="UP000517712">
    <property type="component" value="Unassembled WGS sequence"/>
</dbReference>
<evidence type="ECO:0000313" key="3">
    <source>
        <dbReference type="EMBL" id="MBB5743723.1"/>
    </source>
</evidence>
<dbReference type="SUPFAM" id="SSF69318">
    <property type="entry name" value="Integrin alpha N-terminal domain"/>
    <property type="match status" value="2"/>
</dbReference>
<dbReference type="InterPro" id="IPR013517">
    <property type="entry name" value="FG-GAP"/>
</dbReference>
<feature type="signal peptide" evidence="2">
    <location>
        <begin position="1"/>
        <end position="26"/>
    </location>
</feature>
<dbReference type="AlphaFoldDB" id="A0A7W9CDQ4"/>
<feature type="chain" id="PRO_5038843114" description="VCBS repeat protein" evidence="2">
    <location>
        <begin position="27"/>
        <end position="808"/>
    </location>
</feature>
<reference evidence="3 4" key="1">
    <citation type="submission" date="2020-08" db="EMBL/GenBank/DDBJ databases">
        <title>Sequencing the genomes of 1000 actinobacteria strains.</title>
        <authorList>
            <person name="Klenk H.-P."/>
        </authorList>
    </citation>
    <scope>NUCLEOTIDE SEQUENCE [LARGE SCALE GENOMIC DNA]</scope>
    <source>
        <strain evidence="3 4">DSM 24823</strain>
    </source>
</reference>
<protein>
    <recommendedName>
        <fullName evidence="5">VCBS repeat protein</fullName>
    </recommendedName>
</protein>